<reference evidence="9 10" key="1">
    <citation type="journal article" date="2010" name="Int. J. Syst. Evol. Microbiol.">
        <title>Bacillus horneckiae sp. nov., isolated from a spacecraft-assembly clean room.</title>
        <authorList>
            <person name="Vaishampayan P."/>
            <person name="Probst A."/>
            <person name="Krishnamurthi S."/>
            <person name="Ghosh S."/>
            <person name="Osman S."/>
            <person name="McDowall A."/>
            <person name="Ruckmani A."/>
            <person name="Mayilraj S."/>
            <person name="Venkateswaran K."/>
        </authorList>
    </citation>
    <scope>NUCLEOTIDE SEQUENCE [LARGE SCALE GENOMIC DNA]</scope>
    <source>
        <strain evidence="10">1PO1SC</strain>
    </source>
</reference>
<dbReference type="InterPro" id="IPR024449">
    <property type="entry name" value="Anti-sigma_RsgI_N"/>
</dbReference>
<keyword evidence="3 7" id="KW-0812">Transmembrane</keyword>
<dbReference type="Pfam" id="PF12791">
    <property type="entry name" value="RsgI_N"/>
    <property type="match status" value="1"/>
</dbReference>
<dbReference type="AlphaFoldDB" id="A0A2N0Z8U0"/>
<evidence type="ECO:0000259" key="8">
    <source>
        <dbReference type="PROSITE" id="PS51849"/>
    </source>
</evidence>
<keyword evidence="5 7" id="KW-0472">Membrane</keyword>
<feature type="transmembrane region" description="Helical" evidence="7">
    <location>
        <begin position="63"/>
        <end position="81"/>
    </location>
</feature>
<dbReference type="GO" id="GO:0005886">
    <property type="term" value="C:plasma membrane"/>
    <property type="evidence" value="ECO:0007669"/>
    <property type="project" value="UniProtKB-SubCell"/>
</dbReference>
<accession>A0A2N0Z8U0</accession>
<keyword evidence="10" id="KW-1185">Reference proteome</keyword>
<dbReference type="Pfam" id="PF23750">
    <property type="entry name" value="RsgI_M"/>
    <property type="match status" value="1"/>
</dbReference>
<evidence type="ECO:0000256" key="7">
    <source>
        <dbReference type="SAM" id="Phobius"/>
    </source>
</evidence>
<evidence type="ECO:0000256" key="1">
    <source>
        <dbReference type="ARBA" id="ARBA00004162"/>
    </source>
</evidence>
<evidence type="ECO:0000256" key="6">
    <source>
        <dbReference type="SAM" id="MobiDB-lite"/>
    </source>
</evidence>
<feature type="compositionally biased region" description="Basic and acidic residues" evidence="6">
    <location>
        <begin position="266"/>
        <end position="380"/>
    </location>
</feature>
<feature type="compositionally biased region" description="Basic and acidic residues" evidence="6">
    <location>
        <begin position="222"/>
        <end position="247"/>
    </location>
</feature>
<organism evidence="9 10">
    <name type="scientific">Cytobacillus horneckiae</name>
    <dbReference type="NCBI Taxonomy" id="549687"/>
    <lineage>
        <taxon>Bacteria</taxon>
        <taxon>Bacillati</taxon>
        <taxon>Bacillota</taxon>
        <taxon>Bacilli</taxon>
        <taxon>Bacillales</taxon>
        <taxon>Bacillaceae</taxon>
        <taxon>Cytobacillus</taxon>
    </lineage>
</organism>
<comment type="subcellular location">
    <subcellularLocation>
        <location evidence="1">Cell membrane</location>
        <topology evidence="1">Single-pass membrane protein</topology>
    </subcellularLocation>
</comment>
<proteinExistence type="predicted"/>
<dbReference type="InterPro" id="IPR055431">
    <property type="entry name" value="RsgI_M"/>
</dbReference>
<evidence type="ECO:0000313" key="10">
    <source>
        <dbReference type="Proteomes" id="UP000233343"/>
    </source>
</evidence>
<feature type="domain" description="RsgI N-terminal anti-sigma" evidence="8">
    <location>
        <begin position="2"/>
        <end position="50"/>
    </location>
</feature>
<keyword evidence="4 7" id="KW-1133">Transmembrane helix</keyword>
<evidence type="ECO:0000256" key="4">
    <source>
        <dbReference type="ARBA" id="ARBA00022989"/>
    </source>
</evidence>
<dbReference type="RefSeq" id="WP_066196655.1">
    <property type="nucleotide sequence ID" value="NZ_JAFDQP010000013.1"/>
</dbReference>
<evidence type="ECO:0000313" key="9">
    <source>
        <dbReference type="EMBL" id="PKG25933.1"/>
    </source>
</evidence>
<name>A0A2N0Z8U0_9BACI</name>
<protein>
    <recommendedName>
        <fullName evidence="8">RsgI N-terminal anti-sigma domain-containing protein</fullName>
    </recommendedName>
</protein>
<dbReference type="EMBL" id="PISD01000084">
    <property type="protein sequence ID" value="PKG25933.1"/>
    <property type="molecule type" value="Genomic_DNA"/>
</dbReference>
<evidence type="ECO:0000256" key="3">
    <source>
        <dbReference type="ARBA" id="ARBA00022692"/>
    </source>
</evidence>
<feature type="compositionally biased region" description="Basic and acidic residues" evidence="6">
    <location>
        <begin position="386"/>
        <end position="396"/>
    </location>
</feature>
<feature type="region of interest" description="Disordered" evidence="6">
    <location>
        <begin position="214"/>
        <end position="396"/>
    </location>
</feature>
<dbReference type="PROSITE" id="PS51849">
    <property type="entry name" value="RSGI_N"/>
    <property type="match status" value="1"/>
</dbReference>
<keyword evidence="2" id="KW-1003">Cell membrane</keyword>
<evidence type="ECO:0000256" key="2">
    <source>
        <dbReference type="ARBA" id="ARBA00022475"/>
    </source>
</evidence>
<evidence type="ECO:0000256" key="5">
    <source>
        <dbReference type="ARBA" id="ARBA00023136"/>
    </source>
</evidence>
<dbReference type="Proteomes" id="UP000233343">
    <property type="component" value="Unassembled WGS sequence"/>
</dbReference>
<sequence>MKRGIIVDVNDRFLTLLTEEGEFLRSKRYEAHYEIGQELDFYPLEEKKRLAAEHFKFIKAKPIIASVLLFVFFVSFVLLPVNEEDNIYAYMSIDINPSIEIGVNEKYQVIDMISYNKDGESIVANIPDWKKKDFDSVISEIINQLKIQGFVDHNKDVLIGTVIKDEISNEKHLNQHMDHVKNEMEKEMFNVKLVEGSEKERSIAKEQGVTIGQYIEKQSSNKNKEKEDQQKLQEKSRVEEKSNRSDVDIEPVNETLMKAEQSTKASSDKGNDNRRKNHEDKNHEDKNSLRHSDDAWQAEQKKEKQSEKKEKHHKGNDDWKNEEKYEKHSEERQQNYSDRDKEDKRQHRQQKEKDESDNKGNDKGKDRRNDSNKDHQQSHDNKRHKEWKDNDMEREN</sequence>
<comment type="caution">
    <text evidence="9">The sequence shown here is derived from an EMBL/GenBank/DDBJ whole genome shotgun (WGS) entry which is preliminary data.</text>
</comment>
<gene>
    <name evidence="9" type="ORF">CWS20_26520</name>
</gene>